<name>A0A1H7KK45_9GAMM</name>
<dbReference type="EMBL" id="FOBI01000003">
    <property type="protein sequence ID" value="SEK87273.1"/>
    <property type="molecule type" value="Genomic_DNA"/>
</dbReference>
<evidence type="ECO:0000313" key="3">
    <source>
        <dbReference type="Proteomes" id="UP000199297"/>
    </source>
</evidence>
<protein>
    <submittedName>
        <fullName evidence="2">PilZ domain-containing protein</fullName>
    </submittedName>
</protein>
<dbReference type="GO" id="GO:0035438">
    <property type="term" value="F:cyclic-di-GMP binding"/>
    <property type="evidence" value="ECO:0007669"/>
    <property type="project" value="InterPro"/>
</dbReference>
<dbReference type="STRING" id="641665.GCA_002104455_02617"/>
<dbReference type="SUPFAM" id="SSF141371">
    <property type="entry name" value="PilZ domain-like"/>
    <property type="match status" value="1"/>
</dbReference>
<evidence type="ECO:0000259" key="1">
    <source>
        <dbReference type="Pfam" id="PF07238"/>
    </source>
</evidence>
<organism evidence="2 3">
    <name type="scientific">Colwellia chukchiensis</name>
    <dbReference type="NCBI Taxonomy" id="641665"/>
    <lineage>
        <taxon>Bacteria</taxon>
        <taxon>Pseudomonadati</taxon>
        <taxon>Pseudomonadota</taxon>
        <taxon>Gammaproteobacteria</taxon>
        <taxon>Alteromonadales</taxon>
        <taxon>Colwelliaceae</taxon>
        <taxon>Colwellia</taxon>
    </lineage>
</organism>
<keyword evidence="3" id="KW-1185">Reference proteome</keyword>
<dbReference type="Proteomes" id="UP000199297">
    <property type="component" value="Unassembled WGS sequence"/>
</dbReference>
<proteinExistence type="predicted"/>
<dbReference type="RefSeq" id="WP_085284185.1">
    <property type="nucleotide sequence ID" value="NZ_FOBI01000003.1"/>
</dbReference>
<dbReference type="OrthoDB" id="5290589at2"/>
<feature type="domain" description="PilZ" evidence="1">
    <location>
        <begin position="6"/>
        <end position="98"/>
    </location>
</feature>
<gene>
    <name evidence="2" type="ORF">SAMN05216262_103176</name>
</gene>
<dbReference type="InterPro" id="IPR009875">
    <property type="entry name" value="PilZ_domain"/>
</dbReference>
<reference evidence="3" key="1">
    <citation type="submission" date="2016-10" db="EMBL/GenBank/DDBJ databases">
        <authorList>
            <person name="Varghese N."/>
            <person name="Submissions S."/>
        </authorList>
    </citation>
    <scope>NUCLEOTIDE SEQUENCE [LARGE SCALE GENOMIC DNA]</scope>
    <source>
        <strain evidence="3">CGMCC 1.9127</strain>
    </source>
</reference>
<dbReference type="Gene3D" id="2.40.10.220">
    <property type="entry name" value="predicted glycosyltransferase like domains"/>
    <property type="match status" value="1"/>
</dbReference>
<dbReference type="AlphaFoldDB" id="A0A1H7KK45"/>
<dbReference type="Pfam" id="PF07238">
    <property type="entry name" value="PilZ"/>
    <property type="match status" value="1"/>
</dbReference>
<accession>A0A1H7KK45</accession>
<sequence length="99" mass="11006">MVNYDDKRNFYRMMLNSEVTVTIIDDEANSKITATCRDLSATGIAIEMEHPLEMNTAVHISVQSANSAVQPLDVKGKVVRVKEESSNCYLIGINISEID</sequence>
<evidence type="ECO:0000313" key="2">
    <source>
        <dbReference type="EMBL" id="SEK87273.1"/>
    </source>
</evidence>